<dbReference type="PANTHER" id="PTHR46696">
    <property type="entry name" value="P450, PUTATIVE (EUROFUNG)-RELATED"/>
    <property type="match status" value="1"/>
</dbReference>
<dbReference type="GO" id="GO:0020037">
    <property type="term" value="F:heme binding"/>
    <property type="evidence" value="ECO:0007669"/>
    <property type="project" value="InterPro"/>
</dbReference>
<evidence type="ECO:0000313" key="3">
    <source>
        <dbReference type="Proteomes" id="UP000249341"/>
    </source>
</evidence>
<dbReference type="PANTHER" id="PTHR46696:SF1">
    <property type="entry name" value="CYTOCHROME P450 YJIB-RELATED"/>
    <property type="match status" value="1"/>
</dbReference>
<organism evidence="2 3">
    <name type="scientific">Actinoplanes lutulentus</name>
    <dbReference type="NCBI Taxonomy" id="1287878"/>
    <lineage>
        <taxon>Bacteria</taxon>
        <taxon>Bacillati</taxon>
        <taxon>Actinomycetota</taxon>
        <taxon>Actinomycetes</taxon>
        <taxon>Micromonosporales</taxon>
        <taxon>Micromonosporaceae</taxon>
        <taxon>Actinoplanes</taxon>
    </lineage>
</organism>
<keyword evidence="3" id="KW-1185">Reference proteome</keyword>
<sequence length="360" mass="37074">MTHASAMRRARRRDRRVYLGSHPFLFALLAATRRRPATRIGRTVIAHSRAAFVDGLLRVPLDRTAEGTTGGAAGRLTGGGLLFDQEGDDHRASRRDLADALSAEGVARLRPIWTGLLTDRLAPLAAGHPIDLVDIAADLSGTTTAAMLGLAVDGRDLATAARAAAAAGARDHLPGLPHPGARKAAEAAAANLNNLLTGGDAMAAMLAVAAINTTVAALPRAAAWCADANLWPYAETAVESLVTELLRATTPTPLLPRVAAGSGTVAGCPVTAGDRLVLVARHAVDAHSTDPNPADPAPPHVAQLVFGAGPHACPGARMARAQMADTLAALAPYRPTVVSARADRRSALPGWSSLILAPAR</sequence>
<reference evidence="2 3" key="1">
    <citation type="submission" date="2018-06" db="EMBL/GenBank/DDBJ databases">
        <title>Genomic Encyclopedia of Type Strains, Phase III (KMG-III): the genomes of soil and plant-associated and newly described type strains.</title>
        <authorList>
            <person name="Whitman W."/>
        </authorList>
    </citation>
    <scope>NUCLEOTIDE SEQUENCE [LARGE SCALE GENOMIC DNA]</scope>
    <source>
        <strain evidence="2 3">CGMCC 4.7090</strain>
    </source>
</reference>
<gene>
    <name evidence="2" type="ORF">B0I29_107122</name>
</gene>
<comment type="caution">
    <text evidence="2">The sequence shown here is derived from an EMBL/GenBank/DDBJ whole genome shotgun (WGS) entry which is preliminary data.</text>
</comment>
<dbReference type="GO" id="GO:0004497">
    <property type="term" value="F:monooxygenase activity"/>
    <property type="evidence" value="ECO:0007669"/>
    <property type="project" value="InterPro"/>
</dbReference>
<accession>A0A327ZC62</accession>
<dbReference type="EMBL" id="QLMJ01000007">
    <property type="protein sequence ID" value="RAK36860.1"/>
    <property type="molecule type" value="Genomic_DNA"/>
</dbReference>
<dbReference type="AlphaFoldDB" id="A0A327ZC62"/>
<dbReference type="GO" id="GO:0016705">
    <property type="term" value="F:oxidoreductase activity, acting on paired donors, with incorporation or reduction of molecular oxygen"/>
    <property type="evidence" value="ECO:0007669"/>
    <property type="project" value="InterPro"/>
</dbReference>
<comment type="similarity">
    <text evidence="1">Belongs to the cytochrome P450 family.</text>
</comment>
<dbReference type="RefSeq" id="WP_245972585.1">
    <property type="nucleotide sequence ID" value="NZ_JACHWI010000001.1"/>
</dbReference>
<dbReference type="SUPFAM" id="SSF48264">
    <property type="entry name" value="Cytochrome P450"/>
    <property type="match status" value="1"/>
</dbReference>
<protein>
    <submittedName>
        <fullName evidence="2">Cytochrome P450</fullName>
    </submittedName>
</protein>
<dbReference type="GO" id="GO:0005506">
    <property type="term" value="F:iron ion binding"/>
    <property type="evidence" value="ECO:0007669"/>
    <property type="project" value="InterPro"/>
</dbReference>
<dbReference type="InterPro" id="IPR036396">
    <property type="entry name" value="Cyt_P450_sf"/>
</dbReference>
<dbReference type="Proteomes" id="UP000249341">
    <property type="component" value="Unassembled WGS sequence"/>
</dbReference>
<name>A0A327ZC62_9ACTN</name>
<proteinExistence type="inferred from homology"/>
<dbReference type="InterPro" id="IPR017972">
    <property type="entry name" value="Cyt_P450_CS"/>
</dbReference>
<dbReference type="PROSITE" id="PS00086">
    <property type="entry name" value="CYTOCHROME_P450"/>
    <property type="match status" value="1"/>
</dbReference>
<evidence type="ECO:0000256" key="1">
    <source>
        <dbReference type="ARBA" id="ARBA00010617"/>
    </source>
</evidence>
<dbReference type="Gene3D" id="1.10.630.10">
    <property type="entry name" value="Cytochrome P450"/>
    <property type="match status" value="2"/>
</dbReference>
<evidence type="ECO:0000313" key="2">
    <source>
        <dbReference type="EMBL" id="RAK36860.1"/>
    </source>
</evidence>